<proteinExistence type="predicted"/>
<dbReference type="Pfam" id="PF25299">
    <property type="entry name" value="ZZ_ADA2"/>
    <property type="match status" value="1"/>
</dbReference>
<feature type="domain" description="C2H2-type" evidence="6">
    <location>
        <begin position="136"/>
        <end position="158"/>
    </location>
</feature>
<feature type="region of interest" description="Disordered" evidence="4">
    <location>
        <begin position="315"/>
        <end position="529"/>
    </location>
</feature>
<feature type="compositionally biased region" description="Polar residues" evidence="4">
    <location>
        <begin position="92"/>
        <end position="101"/>
    </location>
</feature>
<dbReference type="InterPro" id="IPR055141">
    <property type="entry name" value="TADA2A_B-like_dom"/>
</dbReference>
<feature type="compositionally biased region" description="Basic residues" evidence="4">
    <location>
        <begin position="425"/>
        <end position="441"/>
    </location>
</feature>
<feature type="compositionally biased region" description="Basic and acidic residues" evidence="4">
    <location>
        <begin position="395"/>
        <end position="414"/>
    </location>
</feature>
<accession>A0A2A2KTK2</accession>
<dbReference type="CDD" id="cd02335">
    <property type="entry name" value="ZZ_ADA2"/>
    <property type="match status" value="1"/>
</dbReference>
<evidence type="ECO:0000256" key="5">
    <source>
        <dbReference type="SAM" id="Phobius"/>
    </source>
</evidence>
<feature type="compositionally biased region" description="Basic and acidic residues" evidence="4">
    <location>
        <begin position="479"/>
        <end position="492"/>
    </location>
</feature>
<feature type="compositionally biased region" description="Acidic residues" evidence="4">
    <location>
        <begin position="374"/>
        <end position="384"/>
    </location>
</feature>
<dbReference type="PANTHER" id="PTHR12374:SF63">
    <property type="entry name" value="TRANSCRIPTIONAL ADAPTER 2-BETA"/>
    <property type="match status" value="1"/>
</dbReference>
<keyword evidence="2" id="KW-0863">Zinc-finger</keyword>
<keyword evidence="5" id="KW-1133">Transmembrane helix</keyword>
<keyword evidence="8" id="KW-1185">Reference proteome</keyword>
<evidence type="ECO:0000313" key="7">
    <source>
        <dbReference type="EMBL" id="PAV77244.1"/>
    </source>
</evidence>
<reference evidence="7 8" key="1">
    <citation type="journal article" date="2017" name="Curr. Biol.">
        <title>Genome architecture and evolution of a unichromosomal asexual nematode.</title>
        <authorList>
            <person name="Fradin H."/>
            <person name="Zegar C."/>
            <person name="Gutwein M."/>
            <person name="Lucas J."/>
            <person name="Kovtun M."/>
            <person name="Corcoran D."/>
            <person name="Baugh L.R."/>
            <person name="Kiontke K."/>
            <person name="Gunsalus K."/>
            <person name="Fitch D.H."/>
            <person name="Piano F."/>
        </authorList>
    </citation>
    <scope>NUCLEOTIDE SEQUENCE [LARGE SCALE GENOMIC DNA]</scope>
    <source>
        <strain evidence="7">PF1309</strain>
    </source>
</reference>
<dbReference type="InterPro" id="IPR000433">
    <property type="entry name" value="Znf_ZZ"/>
</dbReference>
<dbReference type="GO" id="GO:0003713">
    <property type="term" value="F:transcription coactivator activity"/>
    <property type="evidence" value="ECO:0007669"/>
    <property type="project" value="TreeGrafter"/>
</dbReference>
<keyword evidence="5" id="KW-0812">Transmembrane</keyword>
<sequence length="788" mass="91959">MKPTQYLLFIICVFVNLHVSLGISLLDAYRSESNVRRRLANQNNDFRPVLHLRGLDDWKHLEGSQLTENQFLDENGIVYDMDPRASDRPSMVKSNSQQGRGSTSSSVEVVEYVDPFDCHCCTKSVKPVIHVLCGECQTRLCLTCFRLGAELGPHLRSHPYEIVDPQVDRIQTHPDGWSQNKEVKLLNSAQKYKLSNWEEVVKEAKLNETPAAVQTYFEKVFINGTIGQYAIHQAEWVEKKEVLAREDRLESVLESNKDPVGKLLLITDALRDVKTIVSETDSIDHVREKVKQITHAHIENYTEKLREQDEIEKQQMKLNERPSRKRKASTNSESPVEEVVESKESKTPQVASAKSTVTPKSKYQDLYEMSGLEPENESDDDENSSEPIPTVLVVKKVEMRGRTNLRSEIREKKSPPKSSSAPKTRSLKTKVSAQRRKLRSSKKPESGSKSKYKRIQTQSSSSDEEDDKSEADSNDDDNETSRDSEDLDKEQTTSESEEDTDTSPGTSKNASSKKKESKKKYKKRAPILSKKQRRLLSYKRKINRDMRKKEKRLVELNDICPPEEILRLRLERTHLHLDIETPIAEKPRMRQDDLQMIAFNQNREDLDVEWFNDAEQLISRLLIHPNPTRDQLIDVENEVKFARIEMYNRILRMRRANRRMFMEHDKITEFFNFMMQMTVDKRPMTEVLADRSEEDIVVKSLQQCLTKEEYQDFLKLWQKNEDLIERVKKLQEMQRNGETTVKPGFEKMMTNLMKKKRNVKKMDAETKRKAQLRWQAYKRWQQKQAAQY</sequence>
<evidence type="ECO:0000256" key="1">
    <source>
        <dbReference type="ARBA" id="ARBA00022723"/>
    </source>
</evidence>
<organism evidence="7 8">
    <name type="scientific">Diploscapter pachys</name>
    <dbReference type="NCBI Taxonomy" id="2018661"/>
    <lineage>
        <taxon>Eukaryota</taxon>
        <taxon>Metazoa</taxon>
        <taxon>Ecdysozoa</taxon>
        <taxon>Nematoda</taxon>
        <taxon>Chromadorea</taxon>
        <taxon>Rhabditida</taxon>
        <taxon>Rhabditina</taxon>
        <taxon>Rhabditomorpha</taxon>
        <taxon>Rhabditoidea</taxon>
        <taxon>Rhabditidae</taxon>
        <taxon>Diploscapter</taxon>
    </lineage>
</organism>
<evidence type="ECO:0000256" key="4">
    <source>
        <dbReference type="SAM" id="MobiDB-lite"/>
    </source>
</evidence>
<dbReference type="OrthoDB" id="270417at2759"/>
<dbReference type="InterPro" id="IPR041983">
    <property type="entry name" value="ADA2-like_ZZ"/>
</dbReference>
<dbReference type="PANTHER" id="PTHR12374">
    <property type="entry name" value="TRANSCRIPTIONAL ADAPTOR 2 ADA2 -RELATED"/>
    <property type="match status" value="1"/>
</dbReference>
<dbReference type="GO" id="GO:0008270">
    <property type="term" value="F:zinc ion binding"/>
    <property type="evidence" value="ECO:0007669"/>
    <property type="project" value="UniProtKB-KW"/>
</dbReference>
<dbReference type="GO" id="GO:0006357">
    <property type="term" value="P:regulation of transcription by RNA polymerase II"/>
    <property type="evidence" value="ECO:0007669"/>
    <property type="project" value="TreeGrafter"/>
</dbReference>
<keyword evidence="5" id="KW-0472">Membrane</keyword>
<evidence type="ECO:0000313" key="8">
    <source>
        <dbReference type="Proteomes" id="UP000218231"/>
    </source>
</evidence>
<dbReference type="PROSITE" id="PS00028">
    <property type="entry name" value="ZINC_FINGER_C2H2_1"/>
    <property type="match status" value="1"/>
</dbReference>
<keyword evidence="1" id="KW-0479">Metal-binding</keyword>
<evidence type="ECO:0000256" key="3">
    <source>
        <dbReference type="ARBA" id="ARBA00022833"/>
    </source>
</evidence>
<dbReference type="EMBL" id="LIAE01007739">
    <property type="protein sequence ID" value="PAV77244.1"/>
    <property type="molecule type" value="Genomic_DNA"/>
</dbReference>
<name>A0A2A2KTK2_9BILA</name>
<dbReference type="InterPro" id="IPR013087">
    <property type="entry name" value="Znf_C2H2_type"/>
</dbReference>
<dbReference type="GO" id="GO:0003682">
    <property type="term" value="F:chromatin binding"/>
    <property type="evidence" value="ECO:0007669"/>
    <property type="project" value="TreeGrafter"/>
</dbReference>
<keyword evidence="3" id="KW-0862">Zinc</keyword>
<dbReference type="Proteomes" id="UP000218231">
    <property type="component" value="Unassembled WGS sequence"/>
</dbReference>
<feature type="compositionally biased region" description="Basic residues" evidence="4">
    <location>
        <begin position="511"/>
        <end position="529"/>
    </location>
</feature>
<dbReference type="AlphaFoldDB" id="A0A2A2KTK2"/>
<feature type="compositionally biased region" description="Acidic residues" evidence="4">
    <location>
        <begin position="462"/>
        <end position="478"/>
    </location>
</feature>
<feature type="transmembrane region" description="Helical" evidence="5">
    <location>
        <begin position="6"/>
        <end position="29"/>
    </location>
</feature>
<dbReference type="GO" id="GO:0006338">
    <property type="term" value="P:chromatin remodeling"/>
    <property type="evidence" value="ECO:0007669"/>
    <property type="project" value="TreeGrafter"/>
</dbReference>
<feature type="compositionally biased region" description="Polar residues" evidence="4">
    <location>
        <begin position="349"/>
        <end position="361"/>
    </location>
</feature>
<dbReference type="GO" id="GO:0070461">
    <property type="term" value="C:SAGA-type complex"/>
    <property type="evidence" value="ECO:0007669"/>
    <property type="project" value="TreeGrafter"/>
</dbReference>
<protein>
    <recommendedName>
        <fullName evidence="6">C2H2-type domain-containing protein</fullName>
    </recommendedName>
</protein>
<gene>
    <name evidence="7" type="ORF">WR25_17905</name>
</gene>
<dbReference type="Pfam" id="PF22941">
    <property type="entry name" value="TADA2A-like_3rd"/>
    <property type="match status" value="1"/>
</dbReference>
<dbReference type="GO" id="GO:0005634">
    <property type="term" value="C:nucleus"/>
    <property type="evidence" value="ECO:0007669"/>
    <property type="project" value="TreeGrafter"/>
</dbReference>
<comment type="caution">
    <text evidence="7">The sequence shown here is derived from an EMBL/GenBank/DDBJ whole genome shotgun (WGS) entry which is preliminary data.</text>
</comment>
<feature type="region of interest" description="Disordered" evidence="4">
    <location>
        <begin position="83"/>
        <end position="104"/>
    </location>
</feature>
<evidence type="ECO:0000259" key="6">
    <source>
        <dbReference type="PROSITE" id="PS00028"/>
    </source>
</evidence>
<evidence type="ECO:0000256" key="2">
    <source>
        <dbReference type="ARBA" id="ARBA00022771"/>
    </source>
</evidence>
<dbReference type="STRING" id="2018661.A0A2A2KTK2"/>